<protein>
    <submittedName>
        <fullName evidence="2">Uncharacterized protein</fullName>
    </submittedName>
</protein>
<reference evidence="3" key="2">
    <citation type="submission" date="2024-04" db="EMBL/GenBank/DDBJ databases">
        <authorList>
            <person name="Chen Y."/>
            <person name="Shah S."/>
            <person name="Dougan E. K."/>
            <person name="Thang M."/>
            <person name="Chan C."/>
        </authorList>
    </citation>
    <scope>NUCLEOTIDE SEQUENCE [LARGE SCALE GENOMIC DNA]</scope>
</reference>
<dbReference type="AlphaFoldDB" id="A0A9P1BHM2"/>
<accession>A0A9P1BHM2</accession>
<keyword evidence="4" id="KW-1185">Reference proteome</keyword>
<dbReference type="Gene3D" id="1.10.30.10">
    <property type="entry name" value="High mobility group box domain"/>
    <property type="match status" value="1"/>
</dbReference>
<dbReference type="CDD" id="cd00084">
    <property type="entry name" value="HMG-box_SF"/>
    <property type="match status" value="1"/>
</dbReference>
<evidence type="ECO:0000313" key="4">
    <source>
        <dbReference type="Proteomes" id="UP001152797"/>
    </source>
</evidence>
<sequence>MTSCPNGVEGNVALLRPLMESCGVQLPQGQPAEALLAKAQDLLRGLFQDSQAPSATPREDSRGADLPLVPAALNERPIVEKEVPPPPGAKRRKGTPGSGYMLFVNENFSRVRAELSQAAEEEESVASVAAAQTTQPSFSSIAKEAAAQWRALPRHEQSEYTTRAAALRESRPDGAPEAPRATGAPRGKNQSLQSYKRKWIEQELAKWEEELRAEWEAFSADEVSAQLMAFKLSPLPSIVAMRPEEGPPWRLIWNLYGVPTMDLELGHKIRLAHMQGGLPGHDRLGSTLDAVVSQRMAGGAAALLSRLGLANSHLPHPAALYAEWEVSSRDSVGAELETATAECLRRYRMLPPHRMAALWSLVASRMLRQEERIRNTLCRELGMVEAMDAKAAELPQPAYEHFRAQRLRSCSNTGAAVLQLPEGGEDIDPLWELALEEEFLNLDEGELMRWFPEPGSQSSDSMVASKITVRHATEHHEVQGERERELMAGN</sequence>
<reference evidence="2" key="1">
    <citation type="submission" date="2022-10" db="EMBL/GenBank/DDBJ databases">
        <authorList>
            <person name="Chen Y."/>
            <person name="Dougan E. K."/>
            <person name="Chan C."/>
            <person name="Rhodes N."/>
            <person name="Thang M."/>
        </authorList>
    </citation>
    <scope>NUCLEOTIDE SEQUENCE</scope>
</reference>
<proteinExistence type="predicted"/>
<comment type="caution">
    <text evidence="2">The sequence shown here is derived from an EMBL/GenBank/DDBJ whole genome shotgun (WGS) entry which is preliminary data.</text>
</comment>
<feature type="non-terminal residue" evidence="2">
    <location>
        <position position="490"/>
    </location>
</feature>
<dbReference type="EMBL" id="CAMXCT020000027">
    <property type="protein sequence ID" value="CAL1126060.1"/>
    <property type="molecule type" value="Genomic_DNA"/>
</dbReference>
<evidence type="ECO:0000313" key="3">
    <source>
        <dbReference type="EMBL" id="CAL1126060.1"/>
    </source>
</evidence>
<dbReference type="InterPro" id="IPR036910">
    <property type="entry name" value="HMG_box_dom_sf"/>
</dbReference>
<evidence type="ECO:0000256" key="1">
    <source>
        <dbReference type="SAM" id="MobiDB-lite"/>
    </source>
</evidence>
<evidence type="ECO:0000313" key="2">
    <source>
        <dbReference type="EMBL" id="CAI3972685.1"/>
    </source>
</evidence>
<gene>
    <name evidence="2" type="ORF">C1SCF055_LOCUS1248</name>
</gene>
<dbReference type="Proteomes" id="UP001152797">
    <property type="component" value="Unassembled WGS sequence"/>
</dbReference>
<dbReference type="SUPFAM" id="SSF47095">
    <property type="entry name" value="HMG-box"/>
    <property type="match status" value="1"/>
</dbReference>
<name>A0A9P1BHM2_9DINO</name>
<organism evidence="2">
    <name type="scientific">Cladocopium goreaui</name>
    <dbReference type="NCBI Taxonomy" id="2562237"/>
    <lineage>
        <taxon>Eukaryota</taxon>
        <taxon>Sar</taxon>
        <taxon>Alveolata</taxon>
        <taxon>Dinophyceae</taxon>
        <taxon>Suessiales</taxon>
        <taxon>Symbiodiniaceae</taxon>
        <taxon>Cladocopium</taxon>
    </lineage>
</organism>
<dbReference type="EMBL" id="CAMXCT030000027">
    <property type="protein sequence ID" value="CAL4759997.1"/>
    <property type="molecule type" value="Genomic_DNA"/>
</dbReference>
<dbReference type="EMBL" id="CAMXCT010000027">
    <property type="protein sequence ID" value="CAI3972685.1"/>
    <property type="molecule type" value="Genomic_DNA"/>
</dbReference>
<feature type="region of interest" description="Disordered" evidence="1">
    <location>
        <begin position="166"/>
        <end position="192"/>
    </location>
</feature>